<reference evidence="9 10" key="1">
    <citation type="submission" date="2019-12" db="EMBL/GenBank/DDBJ databases">
        <title>Genomic-based taxomic classification of the family Erythrobacteraceae.</title>
        <authorList>
            <person name="Xu L."/>
        </authorList>
    </citation>
    <scope>NUCLEOTIDE SEQUENCE [LARGE SCALE GENOMIC DNA]</scope>
    <source>
        <strain evidence="9 10">M0322</strain>
    </source>
</reference>
<dbReference type="EMBL" id="WTYV01000001">
    <property type="protein sequence ID" value="MXO70121.1"/>
    <property type="molecule type" value="Genomic_DNA"/>
</dbReference>
<evidence type="ECO:0000313" key="9">
    <source>
        <dbReference type="EMBL" id="MXO70121.1"/>
    </source>
</evidence>
<dbReference type="Pfam" id="PF07568">
    <property type="entry name" value="HisKA_2"/>
    <property type="match status" value="1"/>
</dbReference>
<keyword evidence="7" id="KW-0067">ATP-binding</keyword>
<organism evidence="9 10">
    <name type="scientific">Alteraurantiacibacter buctensis</name>
    <dbReference type="NCBI Taxonomy" id="1503981"/>
    <lineage>
        <taxon>Bacteria</taxon>
        <taxon>Pseudomonadati</taxon>
        <taxon>Pseudomonadota</taxon>
        <taxon>Alphaproteobacteria</taxon>
        <taxon>Sphingomonadales</taxon>
        <taxon>Erythrobacteraceae</taxon>
        <taxon>Alteraurantiacibacter</taxon>
    </lineage>
</organism>
<dbReference type="Gene3D" id="3.30.450.20">
    <property type="entry name" value="PAS domain"/>
    <property type="match status" value="1"/>
</dbReference>
<dbReference type="Pfam" id="PF02518">
    <property type="entry name" value="HATPase_c"/>
    <property type="match status" value="1"/>
</dbReference>
<comment type="caution">
    <text evidence="9">The sequence shown here is derived from an EMBL/GenBank/DDBJ whole genome shotgun (WGS) entry which is preliminary data.</text>
</comment>
<comment type="catalytic activity">
    <reaction evidence="1">
        <text>ATP + protein L-histidine = ADP + protein N-phospho-L-histidine.</text>
        <dbReference type="EC" id="2.7.13.3"/>
    </reaction>
</comment>
<dbReference type="PANTHER" id="PTHR41523">
    <property type="entry name" value="TWO-COMPONENT SYSTEM SENSOR PROTEIN"/>
    <property type="match status" value="1"/>
</dbReference>
<dbReference type="Proteomes" id="UP000466966">
    <property type="component" value="Unassembled WGS sequence"/>
</dbReference>
<dbReference type="Gene3D" id="3.30.565.10">
    <property type="entry name" value="Histidine kinase-like ATPase, C-terminal domain"/>
    <property type="match status" value="1"/>
</dbReference>
<dbReference type="RefSeq" id="WP_160770074.1">
    <property type="nucleotide sequence ID" value="NZ_WTYV01000001.1"/>
</dbReference>
<dbReference type="AlphaFoldDB" id="A0A844YTC6"/>
<dbReference type="SMART" id="SM00387">
    <property type="entry name" value="HATPase_c"/>
    <property type="match status" value="1"/>
</dbReference>
<evidence type="ECO:0000256" key="6">
    <source>
        <dbReference type="ARBA" id="ARBA00022777"/>
    </source>
</evidence>
<dbReference type="CDD" id="cd00075">
    <property type="entry name" value="HATPase"/>
    <property type="match status" value="1"/>
</dbReference>
<proteinExistence type="predicted"/>
<keyword evidence="4" id="KW-0808">Transferase</keyword>
<dbReference type="InterPro" id="IPR013767">
    <property type="entry name" value="PAS_fold"/>
</dbReference>
<evidence type="ECO:0000256" key="2">
    <source>
        <dbReference type="ARBA" id="ARBA00012438"/>
    </source>
</evidence>
<dbReference type="SUPFAM" id="SSF55874">
    <property type="entry name" value="ATPase domain of HSP90 chaperone/DNA topoisomerase II/histidine kinase"/>
    <property type="match status" value="1"/>
</dbReference>
<dbReference type="OrthoDB" id="9767435at2"/>
<keyword evidence="6" id="KW-0418">Kinase</keyword>
<dbReference type="SUPFAM" id="SSF55785">
    <property type="entry name" value="PYP-like sensor domain (PAS domain)"/>
    <property type="match status" value="1"/>
</dbReference>
<name>A0A844YTC6_9SPHN</name>
<dbReference type="GO" id="GO:0005524">
    <property type="term" value="F:ATP binding"/>
    <property type="evidence" value="ECO:0007669"/>
    <property type="project" value="UniProtKB-KW"/>
</dbReference>
<dbReference type="NCBIfam" id="TIGR00229">
    <property type="entry name" value="sensory_box"/>
    <property type="match status" value="1"/>
</dbReference>
<gene>
    <name evidence="9" type="ORF">GRI99_00565</name>
</gene>
<evidence type="ECO:0000256" key="1">
    <source>
        <dbReference type="ARBA" id="ARBA00000085"/>
    </source>
</evidence>
<feature type="domain" description="Histidine kinase" evidence="8">
    <location>
        <begin position="149"/>
        <end position="342"/>
    </location>
</feature>
<dbReference type="Pfam" id="PF00989">
    <property type="entry name" value="PAS"/>
    <property type="match status" value="1"/>
</dbReference>
<dbReference type="PROSITE" id="PS50109">
    <property type="entry name" value="HIS_KIN"/>
    <property type="match status" value="1"/>
</dbReference>
<evidence type="ECO:0000313" key="10">
    <source>
        <dbReference type="Proteomes" id="UP000466966"/>
    </source>
</evidence>
<dbReference type="InterPro" id="IPR035965">
    <property type="entry name" value="PAS-like_dom_sf"/>
</dbReference>
<dbReference type="PANTHER" id="PTHR41523:SF8">
    <property type="entry name" value="ETHYLENE RESPONSE SENSOR PROTEIN"/>
    <property type="match status" value="1"/>
</dbReference>
<dbReference type="InterPro" id="IPR003594">
    <property type="entry name" value="HATPase_dom"/>
</dbReference>
<dbReference type="CDD" id="cd00130">
    <property type="entry name" value="PAS"/>
    <property type="match status" value="1"/>
</dbReference>
<sequence>MTTPSPVSDPISNLAKAMVVNSDTPLIMLDENLLIIAASISFCRAFGLDCAVLPGTPILKMGHGEWDIQRLKSLLYATGRGGAKIEKYELTLPDPRGQDRHLQLSAHRLDYPGSPSIFLLLTVVDATEAFAFRKEKEQLIAHNVMLMQELQHRVANSLQIIASVLMQSARRVSNDETRSHLQMAQNRVLSIASIQKQLALSGSQDVHLRPYLEQLCQSIGISMIADHSILSIRVEAADVSVSSATSVSLGLIVTELVINSLKHAYPVDRGGTIVVRYSQDGTKWTLEVRDDGLGMPKVSMPAAVAGLGTSIVEAIARQLQARITMADAGPGTLVTIHHAGADGTEAEQMPLIDAV</sequence>
<evidence type="ECO:0000259" key="8">
    <source>
        <dbReference type="PROSITE" id="PS50109"/>
    </source>
</evidence>
<evidence type="ECO:0000256" key="4">
    <source>
        <dbReference type="ARBA" id="ARBA00022679"/>
    </source>
</evidence>
<accession>A0A844YTC6</accession>
<keyword evidence="5" id="KW-0547">Nucleotide-binding</keyword>
<dbReference type="InterPro" id="IPR011495">
    <property type="entry name" value="Sig_transdc_His_kin_sub2_dim/P"/>
</dbReference>
<dbReference type="EC" id="2.7.13.3" evidence="2"/>
<protein>
    <recommendedName>
        <fullName evidence="2">histidine kinase</fullName>
        <ecNumber evidence="2">2.7.13.3</ecNumber>
    </recommendedName>
</protein>
<dbReference type="GO" id="GO:0004673">
    <property type="term" value="F:protein histidine kinase activity"/>
    <property type="evidence" value="ECO:0007669"/>
    <property type="project" value="UniProtKB-EC"/>
</dbReference>
<dbReference type="InterPro" id="IPR000014">
    <property type="entry name" value="PAS"/>
</dbReference>
<evidence type="ECO:0000256" key="3">
    <source>
        <dbReference type="ARBA" id="ARBA00022553"/>
    </source>
</evidence>
<keyword evidence="10" id="KW-1185">Reference proteome</keyword>
<dbReference type="InterPro" id="IPR005467">
    <property type="entry name" value="His_kinase_dom"/>
</dbReference>
<evidence type="ECO:0000256" key="5">
    <source>
        <dbReference type="ARBA" id="ARBA00022741"/>
    </source>
</evidence>
<dbReference type="InterPro" id="IPR036890">
    <property type="entry name" value="HATPase_C_sf"/>
</dbReference>
<evidence type="ECO:0000256" key="7">
    <source>
        <dbReference type="ARBA" id="ARBA00022840"/>
    </source>
</evidence>
<keyword evidence="3" id="KW-0597">Phosphoprotein</keyword>
<dbReference type="GO" id="GO:0006355">
    <property type="term" value="P:regulation of DNA-templated transcription"/>
    <property type="evidence" value="ECO:0007669"/>
    <property type="project" value="InterPro"/>
</dbReference>